<evidence type="ECO:0000259" key="8">
    <source>
        <dbReference type="Pfam" id="PF00892"/>
    </source>
</evidence>
<feature type="transmembrane region" description="Helical" evidence="7">
    <location>
        <begin position="351"/>
        <end position="367"/>
    </location>
</feature>
<feature type="transmembrane region" description="Helical" evidence="7">
    <location>
        <begin position="320"/>
        <end position="339"/>
    </location>
</feature>
<dbReference type="Proteomes" id="UP001431572">
    <property type="component" value="Plasmid unnamed2"/>
</dbReference>
<dbReference type="PANTHER" id="PTHR42920:SF5">
    <property type="entry name" value="EAMA DOMAIN-CONTAINING PROTEIN"/>
    <property type="match status" value="1"/>
</dbReference>
<dbReference type="RefSeq" id="WP_341472192.1">
    <property type="nucleotide sequence ID" value="NZ_CP128402.1"/>
</dbReference>
<keyword evidence="3" id="KW-1003">Cell membrane</keyword>
<feature type="transmembrane region" description="Helical" evidence="7">
    <location>
        <begin position="288"/>
        <end position="308"/>
    </location>
</feature>
<evidence type="ECO:0000256" key="4">
    <source>
        <dbReference type="ARBA" id="ARBA00022692"/>
    </source>
</evidence>
<dbReference type="SUPFAM" id="SSF103481">
    <property type="entry name" value="Multidrug resistance efflux transporter EmrE"/>
    <property type="match status" value="2"/>
</dbReference>
<feature type="transmembrane region" description="Helical" evidence="7">
    <location>
        <begin position="117"/>
        <end position="137"/>
    </location>
</feature>
<reference evidence="9" key="1">
    <citation type="journal article" date="2024" name="Nature">
        <title>Anoxygenic phototroph of the Chloroflexota uses a type I reaction centre.</title>
        <authorList>
            <person name="Tsuji J.M."/>
            <person name="Shaw N.A."/>
            <person name="Nagashima S."/>
            <person name="Venkiteswaran J.J."/>
            <person name="Schiff S.L."/>
            <person name="Watanabe T."/>
            <person name="Fukui M."/>
            <person name="Hanada S."/>
            <person name="Tank M."/>
            <person name="Neufeld J.D."/>
        </authorList>
    </citation>
    <scope>NUCLEOTIDE SEQUENCE</scope>
    <source>
        <strain evidence="9">L227-S17</strain>
    </source>
</reference>
<evidence type="ECO:0000313" key="9">
    <source>
        <dbReference type="EMBL" id="WJW70323.1"/>
    </source>
</evidence>
<sequence length="397" mass="43690">MSQVLWQETGWSLNPVTKNDEGALKSLFWKLHAFNTALDPRFALFAKCEKCFEEHFEEVLQGQAAICFVTRDKKVASLPGLSWPLFTLTVRNKIMLQINGLLQNTKLTLQEFEWPKWSIDALLVFVTIIWGSTYLVVQNTVRLSGPFTFLTLRFSIAALAIGILFRNRIRNITRLDVIAGSLIGVFLFAGYALQTTGLQFTTTSKAGFITGLYVPLVPILVVIIMRQWPHIGGVIGVVLSAIGLTLLSINENFSLAFGVGELLVLASALAMALHIVTVGKFAPKADAINLTMVQIVVVAVLSLVMIFPSGEALAMPVTEVWWSALFMGIIASAFALAIMNWVQKSMSSTRATLFYALEPVWAGFFGYMTGESLTIPAFIGCGLILLGMVVSERKIRK</sequence>
<organism evidence="9 10">
    <name type="scientific">Candidatus Chlorohelix allophototropha</name>
    <dbReference type="NCBI Taxonomy" id="3003348"/>
    <lineage>
        <taxon>Bacteria</taxon>
        <taxon>Bacillati</taxon>
        <taxon>Chloroflexota</taxon>
        <taxon>Chloroflexia</taxon>
        <taxon>Candidatus Chloroheliales</taxon>
        <taxon>Candidatus Chloroheliaceae</taxon>
        <taxon>Candidatus Chlorohelix</taxon>
    </lineage>
</organism>
<evidence type="ECO:0000256" key="1">
    <source>
        <dbReference type="ARBA" id="ARBA00004651"/>
    </source>
</evidence>
<feature type="transmembrane region" description="Helical" evidence="7">
    <location>
        <begin position="206"/>
        <end position="224"/>
    </location>
</feature>
<feature type="transmembrane region" description="Helical" evidence="7">
    <location>
        <begin position="177"/>
        <end position="194"/>
    </location>
</feature>
<dbReference type="InterPro" id="IPR051258">
    <property type="entry name" value="Diverse_Substrate_Transporter"/>
</dbReference>
<gene>
    <name evidence="9" type="ORF">OZ401_005054</name>
</gene>
<proteinExistence type="inferred from homology"/>
<dbReference type="InterPro" id="IPR000620">
    <property type="entry name" value="EamA_dom"/>
</dbReference>
<evidence type="ECO:0000256" key="2">
    <source>
        <dbReference type="ARBA" id="ARBA00007362"/>
    </source>
</evidence>
<protein>
    <submittedName>
        <fullName evidence="9">DMT family transporter</fullName>
    </submittedName>
</protein>
<geneLocation type="plasmid" evidence="9 10">
    <name>unnamed2</name>
</geneLocation>
<keyword evidence="5 7" id="KW-1133">Transmembrane helix</keyword>
<evidence type="ECO:0000256" key="6">
    <source>
        <dbReference type="ARBA" id="ARBA00023136"/>
    </source>
</evidence>
<feature type="domain" description="EamA" evidence="8">
    <location>
        <begin position="120"/>
        <end position="248"/>
    </location>
</feature>
<evidence type="ECO:0000256" key="5">
    <source>
        <dbReference type="ARBA" id="ARBA00022989"/>
    </source>
</evidence>
<dbReference type="InterPro" id="IPR037185">
    <property type="entry name" value="EmrE-like"/>
</dbReference>
<keyword evidence="4 7" id="KW-0812">Transmembrane</keyword>
<evidence type="ECO:0000256" key="7">
    <source>
        <dbReference type="SAM" id="Phobius"/>
    </source>
</evidence>
<keyword evidence="6 7" id="KW-0472">Membrane</keyword>
<feature type="transmembrane region" description="Helical" evidence="7">
    <location>
        <begin position="255"/>
        <end position="276"/>
    </location>
</feature>
<evidence type="ECO:0000313" key="10">
    <source>
        <dbReference type="Proteomes" id="UP001431572"/>
    </source>
</evidence>
<dbReference type="EMBL" id="CP128402">
    <property type="protein sequence ID" value="WJW70323.1"/>
    <property type="molecule type" value="Genomic_DNA"/>
</dbReference>
<feature type="domain" description="EamA" evidence="8">
    <location>
        <begin position="260"/>
        <end position="390"/>
    </location>
</feature>
<dbReference type="Pfam" id="PF00892">
    <property type="entry name" value="EamA"/>
    <property type="match status" value="2"/>
</dbReference>
<feature type="transmembrane region" description="Helical" evidence="7">
    <location>
        <begin position="143"/>
        <end position="165"/>
    </location>
</feature>
<evidence type="ECO:0000256" key="3">
    <source>
        <dbReference type="ARBA" id="ARBA00022475"/>
    </source>
</evidence>
<feature type="transmembrane region" description="Helical" evidence="7">
    <location>
        <begin position="373"/>
        <end position="391"/>
    </location>
</feature>
<feature type="transmembrane region" description="Helical" evidence="7">
    <location>
        <begin position="231"/>
        <end position="249"/>
    </location>
</feature>
<keyword evidence="9" id="KW-0614">Plasmid</keyword>
<name>A0ABY9BAV3_9CHLR</name>
<comment type="subcellular location">
    <subcellularLocation>
        <location evidence="1">Cell membrane</location>
        <topology evidence="1">Multi-pass membrane protein</topology>
    </subcellularLocation>
</comment>
<dbReference type="PANTHER" id="PTHR42920">
    <property type="entry name" value="OS03G0707200 PROTEIN-RELATED"/>
    <property type="match status" value="1"/>
</dbReference>
<comment type="similarity">
    <text evidence="2">Belongs to the EamA transporter family.</text>
</comment>
<accession>A0ABY9BAV3</accession>
<keyword evidence="10" id="KW-1185">Reference proteome</keyword>